<keyword evidence="1" id="KW-0732">Signal</keyword>
<dbReference type="SUPFAM" id="SSF56935">
    <property type="entry name" value="Porins"/>
    <property type="match status" value="1"/>
</dbReference>
<dbReference type="Proteomes" id="UP000032568">
    <property type="component" value="Chromosome"/>
</dbReference>
<dbReference type="RefSeq" id="WP_053043128.1">
    <property type="nucleotide sequence ID" value="NZ_CP059735.1"/>
</dbReference>
<keyword evidence="3" id="KW-1185">Reference proteome</keyword>
<dbReference type="InterPro" id="IPR025737">
    <property type="entry name" value="FApF"/>
</dbReference>
<evidence type="ECO:0000313" key="3">
    <source>
        <dbReference type="Proteomes" id="UP000032568"/>
    </source>
</evidence>
<reference evidence="2 3" key="2">
    <citation type="journal article" date="2022" name="Mar. Drugs">
        <title>Bioassay-Guided Fractionation Leads to the Detection of Cholic Acid Generated by the Rare Thalassomonas sp.</title>
        <authorList>
            <person name="Pheiffer F."/>
            <person name="Schneider Y.K."/>
            <person name="Hansen E.H."/>
            <person name="Andersen J.H."/>
            <person name="Isaksson J."/>
            <person name="Busche T."/>
            <person name="R C."/>
            <person name="Kalinowski J."/>
            <person name="Zyl L.V."/>
            <person name="Trindade M."/>
        </authorList>
    </citation>
    <scope>NUCLEOTIDE SEQUENCE [LARGE SCALE GENOMIC DNA]</scope>
    <source>
        <strain evidence="2 3">A5K-106</strain>
    </source>
</reference>
<evidence type="ECO:0000256" key="1">
    <source>
        <dbReference type="SAM" id="SignalP"/>
    </source>
</evidence>
<name>A0AAF0C4R5_9GAMM</name>
<evidence type="ECO:0000313" key="2">
    <source>
        <dbReference type="EMBL" id="WDE00105.1"/>
    </source>
</evidence>
<dbReference type="AlphaFoldDB" id="A0AAF0C4R5"/>
<dbReference type="KEGG" id="tact:SG35_005470"/>
<organism evidence="2 3">
    <name type="scientific">Thalassomonas actiniarum</name>
    <dbReference type="NCBI Taxonomy" id="485447"/>
    <lineage>
        <taxon>Bacteria</taxon>
        <taxon>Pseudomonadati</taxon>
        <taxon>Pseudomonadota</taxon>
        <taxon>Gammaproteobacteria</taxon>
        <taxon>Alteromonadales</taxon>
        <taxon>Colwelliaceae</taxon>
        <taxon>Thalassomonas</taxon>
    </lineage>
</organism>
<dbReference type="Pfam" id="PF13557">
    <property type="entry name" value="Phenol_MetA_deg"/>
    <property type="match status" value="1"/>
</dbReference>
<feature type="chain" id="PRO_5042251402" evidence="1">
    <location>
        <begin position="23"/>
        <end position="381"/>
    </location>
</feature>
<feature type="signal peptide" evidence="1">
    <location>
        <begin position="1"/>
        <end position="22"/>
    </location>
</feature>
<dbReference type="EMBL" id="CP059735">
    <property type="protein sequence ID" value="WDE00105.1"/>
    <property type="molecule type" value="Genomic_DNA"/>
</dbReference>
<gene>
    <name evidence="2" type="ORF">SG35_005470</name>
</gene>
<accession>A0AAF0C4R5</accession>
<protein>
    <submittedName>
        <fullName evidence="2">Transporter</fullName>
    </submittedName>
</protein>
<sequence length="381" mass="41880">MKKNLIQANIKAKAFTLSLAMAAFLPATSYGHGTGHANFSSQPDAHAPIGVMADHMHKTGEWMLSYRYMHMDMNGLLRGSKSLSAGDYNANTDFMVRPKEMTMKMHMLGLMYAPSDNITLMAMAPWLDNEMDLAMSGMSMGSDNMHSDNMHSGAMTSGSMTESNFSTDASGLGDITLGALIKLPWPGSLLNSRHQRLHANVTFTLPTADSSERDTTPMSENALLPYGMQTGFDTWQLETGITYGGNQARGNFSWGAQLLWKTALENNNQGYKPGNQLTLNSWLAYRLSHQLSFSLRLNHIDKDAIEGSDKRINPMMAATAVPANYEQEKTSLFLGANYLFTEGNLKGHRLAAEIGRDIDEDYAGIGMDSGTVFILGWQKAF</sequence>
<proteinExistence type="predicted"/>
<reference evidence="2 3" key="1">
    <citation type="journal article" date="2015" name="Genome Announc.">
        <title>Draft Genome Sequences of Marine Isolates of Thalassomonas viridans and Thalassomonas actiniarum.</title>
        <authorList>
            <person name="Olonade I."/>
            <person name="van Zyl L.J."/>
            <person name="Trindade M."/>
        </authorList>
    </citation>
    <scope>NUCLEOTIDE SEQUENCE [LARGE SCALE GENOMIC DNA]</scope>
    <source>
        <strain evidence="2 3">A5K-106</strain>
    </source>
</reference>